<dbReference type="Proteomes" id="UP000222054">
    <property type="component" value="Unassembled WGS sequence"/>
</dbReference>
<name>A0A2B9E6D4_BACCE</name>
<proteinExistence type="predicted"/>
<dbReference type="RefSeq" id="WP_098776497.1">
    <property type="nucleotide sequence ID" value="NZ_NUHO01000030.1"/>
</dbReference>
<sequence length="630" mass="72348">MSQSSLKQEQSGIEGSFELDVNKFKEWLQRLGITHIVSIDDEWTEVAKGTYTDAIASYLQLDVEELASQFAIEVSDEELDLLDENEIDTVEDLIDKELPSNLSNLKEKIEEVFSVKKVIKPLENLDNLISSISKELGIVFKKDSKPNYEELVKLDGRILFLIDMNMKSVGLAEDSVIDVIRLLKKNRADYFDLAIVYSHEDLNRYKQHDSKVAYINDYLKNNPEALKDDRKEITEAQYKYLLAYQLWGINKTPSEHHLVKELLETIEKAAFGYSLHDFLESKVLFTQRAATELINLTEEKFNVLLQDSFIEGERFLDILNRTHESIYRGIEFEQIVEEGHKYKEIMKNVMSVASAKDEMLVNKIGNQNVMKFNRKETFGRIEEGINSTVAKFNLVEYGINELYENITTGDIFKIKLHDVAEEQYAILISASCDLPIRFSNKITDKIERKKESVVLSFYNSKRIEEMDDNEKKGMIASDSSIWPIILEDGKPYVLSATNKIFTLNGKILDLCTFTSTGEAILEKQILNMAIPFKSYHSLKYLTETIHPWIDEVKTLESYLGNAIKKETIEDGGNDLLPILAGLKYSIKLNFEDSKFEIKRIGRLEKSVALNVVQDNITNLSRIGLEKTPLR</sequence>
<dbReference type="AlphaFoldDB" id="A0A2B9E6D4"/>
<evidence type="ECO:0000313" key="2">
    <source>
        <dbReference type="Proteomes" id="UP000222054"/>
    </source>
</evidence>
<evidence type="ECO:0000313" key="1">
    <source>
        <dbReference type="EMBL" id="PGM95306.1"/>
    </source>
</evidence>
<accession>A0A2B9E6D4</accession>
<organism evidence="1 2">
    <name type="scientific">Bacillus cereus</name>
    <dbReference type="NCBI Taxonomy" id="1396"/>
    <lineage>
        <taxon>Bacteria</taxon>
        <taxon>Bacillati</taxon>
        <taxon>Bacillota</taxon>
        <taxon>Bacilli</taxon>
        <taxon>Bacillales</taxon>
        <taxon>Bacillaceae</taxon>
        <taxon>Bacillus</taxon>
        <taxon>Bacillus cereus group</taxon>
    </lineage>
</organism>
<comment type="caution">
    <text evidence="1">The sequence shown here is derived from an EMBL/GenBank/DDBJ whole genome shotgun (WGS) entry which is preliminary data.</text>
</comment>
<dbReference type="EMBL" id="NUHO01000030">
    <property type="protein sequence ID" value="PGM95306.1"/>
    <property type="molecule type" value="Genomic_DNA"/>
</dbReference>
<gene>
    <name evidence="1" type="ORF">CN958_07965</name>
</gene>
<reference evidence="1 2" key="1">
    <citation type="submission" date="2017-09" db="EMBL/GenBank/DDBJ databases">
        <title>Large-scale bioinformatics analysis of Bacillus genomes uncovers conserved roles of natural products in bacterial physiology.</title>
        <authorList>
            <consortium name="Agbiome Team Llc"/>
            <person name="Bleich R.M."/>
            <person name="Grubbs K.J."/>
            <person name="Santa Maria K.C."/>
            <person name="Allen S.E."/>
            <person name="Farag S."/>
            <person name="Shank E.A."/>
            <person name="Bowers A."/>
        </authorList>
    </citation>
    <scope>NUCLEOTIDE SEQUENCE [LARGE SCALE GENOMIC DNA]</scope>
    <source>
        <strain evidence="1 2">AFS053130</strain>
    </source>
</reference>
<protein>
    <submittedName>
        <fullName evidence="1">Uncharacterized protein</fullName>
    </submittedName>
</protein>